<sequence length="629" mass="67261">MSTRGRRLLLGGIAVAVLAGGAIAPASGGVARAGLLTACTSGDAGVDPGQARIGDIQGTTRLSPLDGERVEDVPGIVTARRSFGSKRGFWFQDPDGSDDPRASAGLFVFTGDTTPEVEPGDEVAVTGTVQEYYPRGEDGGPYPSTTELIDAEWTVASSGNAVPEPELVKPDTVPGELAPAPGGNIEELELEPGTYALDFWESREGMLGAVRDVPVVGPTTEYDELYVTTKPEQYPSPRGGTVYTGYDNDNTGVLKIKQLIPFSERPFPEVDTGDTLAGVTAGPVSYDRFGGYTLQATELGEVRSGGLEREVAGEHDADELAVVNYNVENLSGVDSQKRFDALARSVVDNLATPDILTLEEVQDNTGAEGEGDGVVDADVTLDRLAGAIVDAGGPRYEWRQISPEEGKDGGQPGGNIRVAFLYDPDRVTFVDRPGGDATTAVEVESSEGSPRLSVSPGRIDPEHQAWRDSRKPLVGEFDVDGRRVFVIGNHFNSKRGDQPVHGRFQPPERVSEEQRIQQAELVRGFVDAVLDVDAEANVLVAGDLNDYAFSPAVGALTSDGALDALIEKLPENERYTTVFEGRSQALDHMLVTRAARDVEFEVIHINAEFHERTSDHDPTLVRFRPAGGD</sequence>
<dbReference type="InterPro" id="IPR036691">
    <property type="entry name" value="Endo/exonu/phosph_ase_sf"/>
</dbReference>
<dbReference type="Proteomes" id="UP000198348">
    <property type="component" value="Unassembled WGS sequence"/>
</dbReference>
<dbReference type="GO" id="GO:0003824">
    <property type="term" value="F:catalytic activity"/>
    <property type="evidence" value="ECO:0007669"/>
    <property type="project" value="InterPro"/>
</dbReference>
<dbReference type="CDD" id="cd04486">
    <property type="entry name" value="YhcR_OBF_like"/>
    <property type="match status" value="1"/>
</dbReference>
<feature type="domain" description="Endonuclease/exonuclease/phosphatase" evidence="1">
    <location>
        <begin position="325"/>
        <end position="616"/>
    </location>
</feature>
<dbReference type="SUPFAM" id="SSF56219">
    <property type="entry name" value="DNase I-like"/>
    <property type="match status" value="1"/>
</dbReference>
<keyword evidence="3" id="KW-1185">Reference proteome</keyword>
<proteinExistence type="predicted"/>
<dbReference type="Pfam" id="PF03372">
    <property type="entry name" value="Exo_endo_phos"/>
    <property type="match status" value="1"/>
</dbReference>
<dbReference type="Gene3D" id="3.60.10.10">
    <property type="entry name" value="Endonuclease/exonuclease/phosphatase"/>
    <property type="match status" value="1"/>
</dbReference>
<name>A0A238YBQ7_9PSEU</name>
<dbReference type="AlphaFoldDB" id="A0A238YBQ7"/>
<evidence type="ECO:0000259" key="1">
    <source>
        <dbReference type="Pfam" id="PF03372"/>
    </source>
</evidence>
<evidence type="ECO:0000313" key="2">
    <source>
        <dbReference type="EMBL" id="SNR68716.1"/>
    </source>
</evidence>
<accession>A0A238YBQ7</accession>
<dbReference type="PANTHER" id="PTHR42834:SF1">
    <property type="entry name" value="ENDONUCLEASE_EXONUCLEASE_PHOSPHATASE FAMILY PROTEIN (AFU_ORTHOLOGUE AFUA_3G09210)"/>
    <property type="match status" value="1"/>
</dbReference>
<gene>
    <name evidence="2" type="ORF">SAMN06265360_114138</name>
</gene>
<dbReference type="InterPro" id="IPR006311">
    <property type="entry name" value="TAT_signal"/>
</dbReference>
<dbReference type="PANTHER" id="PTHR42834">
    <property type="entry name" value="ENDONUCLEASE/EXONUCLEASE/PHOSPHATASE FAMILY PROTEIN (AFU_ORTHOLOGUE AFUA_3G09210)"/>
    <property type="match status" value="1"/>
</dbReference>
<dbReference type="PROSITE" id="PS51318">
    <property type="entry name" value="TAT"/>
    <property type="match status" value="1"/>
</dbReference>
<evidence type="ECO:0000313" key="3">
    <source>
        <dbReference type="Proteomes" id="UP000198348"/>
    </source>
</evidence>
<dbReference type="OrthoDB" id="1016457at2"/>
<protein>
    <recommendedName>
        <fullName evidence="1">Endonuclease/exonuclease/phosphatase domain-containing protein</fullName>
    </recommendedName>
</protein>
<dbReference type="InterPro" id="IPR005135">
    <property type="entry name" value="Endo/exonuclease/phosphatase"/>
</dbReference>
<dbReference type="RefSeq" id="WP_089302219.1">
    <property type="nucleotide sequence ID" value="NZ_FZNW01000014.1"/>
</dbReference>
<reference evidence="2 3" key="1">
    <citation type="submission" date="2017-06" db="EMBL/GenBank/DDBJ databases">
        <authorList>
            <person name="Kim H.J."/>
            <person name="Triplett B.A."/>
        </authorList>
    </citation>
    <scope>NUCLEOTIDE SEQUENCE [LARGE SCALE GENOMIC DNA]</scope>
    <source>
        <strain evidence="2 3">DSM 45207</strain>
    </source>
</reference>
<dbReference type="EMBL" id="FZNW01000014">
    <property type="protein sequence ID" value="SNR68716.1"/>
    <property type="molecule type" value="Genomic_DNA"/>
</dbReference>
<organism evidence="2 3">
    <name type="scientific">Haloechinothrix alba</name>
    <dbReference type="NCBI Taxonomy" id="664784"/>
    <lineage>
        <taxon>Bacteria</taxon>
        <taxon>Bacillati</taxon>
        <taxon>Actinomycetota</taxon>
        <taxon>Actinomycetes</taxon>
        <taxon>Pseudonocardiales</taxon>
        <taxon>Pseudonocardiaceae</taxon>
        <taxon>Haloechinothrix</taxon>
    </lineage>
</organism>